<proteinExistence type="inferred from homology"/>
<organism evidence="8 9">
    <name type="scientific">Aliibacillus thermotolerans</name>
    <dbReference type="NCBI Taxonomy" id="1834418"/>
    <lineage>
        <taxon>Bacteria</taxon>
        <taxon>Bacillati</taxon>
        <taxon>Bacillota</taxon>
        <taxon>Bacilli</taxon>
        <taxon>Bacillales</taxon>
        <taxon>Bacillaceae</taxon>
        <taxon>Aliibacillus</taxon>
    </lineage>
</organism>
<feature type="domain" description="5'-Nucleotidase C-terminal" evidence="7">
    <location>
        <begin position="332"/>
        <end position="490"/>
    </location>
</feature>
<evidence type="ECO:0000256" key="3">
    <source>
        <dbReference type="ARBA" id="ARBA00022729"/>
    </source>
</evidence>
<sequence>MIGLTNKVSLKILYTSDIHGNVLPIDYATNEPAELGLAKYATIVQKKRQEHPHLLVIDNGDLIQGTPLMTHYVKEHSDKPNPMVSAMNHIGLDAFIIGNHEFNFGKSILLDAREQSNYPWLSANLLDKETDQPYFGPPYLIKTLANGIRVAIVGVTTHYIPNWENPEHIEGITFQDAFSTLDHWVKEIRKKENCDLLIASYHGGFERDVETGEATEQLTGENQGYQMAAQIEGIDILLTGHQHRLLTGYIGDCLVIQPGNNGLNYGEIDVELKQENNQWKVTSKNAEIHKVVGAAADPVILQELEELEQSTQKWLDQPFGKVAGNMTITDPFQARIQKHPFIEFIQKVQMDVSGADISVTSLLSNESRGFSSTITMRDIVSNYKYPNTLVVLSLSGRDIKLALEKTAEYFSLDKDGHITVNPDYMYPKPQHYNYDMWEGIDYTIRVSNLKGNRVERIYYHGEPLNLETTYHVVMNNYRASGGGDYHMFKDKPIVKEIQQDMVELISNYIQKHQTIQAIVMNNFTVKI</sequence>
<name>A0ABW0UAA3_9BACI</name>
<gene>
    <name evidence="8" type="ORF">ACFPTR_13785</name>
</gene>
<evidence type="ECO:0000256" key="5">
    <source>
        <dbReference type="RuleBase" id="RU362119"/>
    </source>
</evidence>
<dbReference type="PANTHER" id="PTHR11575:SF6">
    <property type="entry name" value="2',3'-CYCLIC-NUCLEOTIDE 2'-PHOSPHODIESTERASE_3'-NUCLEOTIDASE"/>
    <property type="match status" value="1"/>
</dbReference>
<dbReference type="Gene3D" id="3.90.780.10">
    <property type="entry name" value="5'-Nucleotidase, C-terminal domain"/>
    <property type="match status" value="1"/>
</dbReference>
<accession>A0ABW0UAA3</accession>
<evidence type="ECO:0000256" key="2">
    <source>
        <dbReference type="ARBA" id="ARBA00022723"/>
    </source>
</evidence>
<dbReference type="Gene3D" id="3.60.21.10">
    <property type="match status" value="1"/>
</dbReference>
<dbReference type="EMBL" id="JBHSPF010000072">
    <property type="protein sequence ID" value="MFC5629918.1"/>
    <property type="molecule type" value="Genomic_DNA"/>
</dbReference>
<evidence type="ECO:0000313" key="8">
    <source>
        <dbReference type="EMBL" id="MFC5629918.1"/>
    </source>
</evidence>
<dbReference type="InterPro" id="IPR029052">
    <property type="entry name" value="Metallo-depent_PP-like"/>
</dbReference>
<keyword evidence="4 5" id="KW-0547">Nucleotide-binding</keyword>
<dbReference type="InterPro" id="IPR008334">
    <property type="entry name" value="5'-Nucleotdase_C"/>
</dbReference>
<keyword evidence="2" id="KW-0479">Metal-binding</keyword>
<keyword evidence="3" id="KW-0732">Signal</keyword>
<evidence type="ECO:0000259" key="7">
    <source>
        <dbReference type="Pfam" id="PF02872"/>
    </source>
</evidence>
<evidence type="ECO:0000313" key="9">
    <source>
        <dbReference type="Proteomes" id="UP001596143"/>
    </source>
</evidence>
<comment type="caution">
    <text evidence="8">The sequence shown here is derived from an EMBL/GenBank/DDBJ whole genome shotgun (WGS) entry which is preliminary data.</text>
</comment>
<evidence type="ECO:0000256" key="1">
    <source>
        <dbReference type="ARBA" id="ARBA00006654"/>
    </source>
</evidence>
<keyword evidence="5 8" id="KW-0378">Hydrolase</keyword>
<dbReference type="PRINTS" id="PR01607">
    <property type="entry name" value="APYRASEFAMLY"/>
</dbReference>
<dbReference type="PANTHER" id="PTHR11575">
    <property type="entry name" value="5'-NUCLEOTIDASE-RELATED"/>
    <property type="match status" value="1"/>
</dbReference>
<dbReference type="Proteomes" id="UP001596143">
    <property type="component" value="Unassembled WGS sequence"/>
</dbReference>
<dbReference type="SUPFAM" id="SSF56300">
    <property type="entry name" value="Metallo-dependent phosphatases"/>
    <property type="match status" value="1"/>
</dbReference>
<keyword evidence="9" id="KW-1185">Reference proteome</keyword>
<protein>
    <submittedName>
        <fullName evidence="8">Bifunctional UDP-sugar hydrolase/5'-nucleotidase</fullName>
    </submittedName>
</protein>
<dbReference type="InterPro" id="IPR041827">
    <property type="entry name" value="CpdB_N"/>
</dbReference>
<dbReference type="GO" id="GO:0016787">
    <property type="term" value="F:hydrolase activity"/>
    <property type="evidence" value="ECO:0007669"/>
    <property type="project" value="UniProtKB-KW"/>
</dbReference>
<dbReference type="CDD" id="cd07410">
    <property type="entry name" value="MPP_CpdB_N"/>
    <property type="match status" value="1"/>
</dbReference>
<dbReference type="InterPro" id="IPR004843">
    <property type="entry name" value="Calcineurin-like_PHP"/>
</dbReference>
<dbReference type="RefSeq" id="WP_333723928.1">
    <property type="nucleotide sequence ID" value="NZ_JBHSPF010000072.1"/>
</dbReference>
<dbReference type="SUPFAM" id="SSF55816">
    <property type="entry name" value="5'-nucleotidase (syn. UDP-sugar hydrolase), C-terminal domain"/>
    <property type="match status" value="1"/>
</dbReference>
<dbReference type="Pfam" id="PF00149">
    <property type="entry name" value="Metallophos"/>
    <property type="match status" value="1"/>
</dbReference>
<dbReference type="Pfam" id="PF02872">
    <property type="entry name" value="5_nucleotid_C"/>
    <property type="match status" value="1"/>
</dbReference>
<feature type="domain" description="Calcineurin-like phosphoesterase" evidence="6">
    <location>
        <begin position="10"/>
        <end position="244"/>
    </location>
</feature>
<evidence type="ECO:0000259" key="6">
    <source>
        <dbReference type="Pfam" id="PF00149"/>
    </source>
</evidence>
<reference evidence="9" key="1">
    <citation type="journal article" date="2019" name="Int. J. Syst. Evol. Microbiol.">
        <title>The Global Catalogue of Microorganisms (GCM) 10K type strain sequencing project: providing services to taxonomists for standard genome sequencing and annotation.</title>
        <authorList>
            <consortium name="The Broad Institute Genomics Platform"/>
            <consortium name="The Broad Institute Genome Sequencing Center for Infectious Disease"/>
            <person name="Wu L."/>
            <person name="Ma J."/>
        </authorList>
    </citation>
    <scope>NUCLEOTIDE SEQUENCE [LARGE SCALE GENOMIC DNA]</scope>
    <source>
        <strain evidence="9">CGMCC 1.15790</strain>
    </source>
</reference>
<evidence type="ECO:0000256" key="4">
    <source>
        <dbReference type="ARBA" id="ARBA00022741"/>
    </source>
</evidence>
<dbReference type="InterPro" id="IPR006179">
    <property type="entry name" value="5_nucleotidase/apyrase"/>
</dbReference>
<comment type="similarity">
    <text evidence="1 5">Belongs to the 5'-nucleotidase family.</text>
</comment>
<dbReference type="InterPro" id="IPR036907">
    <property type="entry name" value="5'-Nucleotdase_C_sf"/>
</dbReference>